<feature type="non-terminal residue" evidence="5">
    <location>
        <position position="49"/>
    </location>
</feature>
<evidence type="ECO:0000313" key="5">
    <source>
        <dbReference type="EMBL" id="VFQ92424.1"/>
    </source>
</evidence>
<name>A0A484MX93_9ASTE</name>
<gene>
    <name evidence="5" type="ORF">CCAM_LOCUS34200</name>
</gene>
<dbReference type="SUPFAM" id="SSF54001">
    <property type="entry name" value="Cysteine proteinases"/>
    <property type="match status" value="1"/>
</dbReference>
<reference evidence="5 6" key="1">
    <citation type="submission" date="2018-04" db="EMBL/GenBank/DDBJ databases">
        <authorList>
            <person name="Vogel A."/>
        </authorList>
    </citation>
    <scope>NUCLEOTIDE SEQUENCE [LARGE SCALE GENOMIC DNA]</scope>
</reference>
<dbReference type="Proteomes" id="UP000595140">
    <property type="component" value="Unassembled WGS sequence"/>
</dbReference>
<dbReference type="AlphaFoldDB" id="A0A484MX93"/>
<dbReference type="Gene3D" id="3.40.395.10">
    <property type="entry name" value="Adenoviral Proteinase, Chain A"/>
    <property type="match status" value="1"/>
</dbReference>
<dbReference type="GO" id="GO:0006508">
    <property type="term" value="P:proteolysis"/>
    <property type="evidence" value="ECO:0007669"/>
    <property type="project" value="UniProtKB-KW"/>
</dbReference>
<protein>
    <recommendedName>
        <fullName evidence="4">Ubiquitin-like protease family profile domain-containing protein</fullName>
    </recommendedName>
</protein>
<dbReference type="InterPro" id="IPR003653">
    <property type="entry name" value="Peptidase_C48_C"/>
</dbReference>
<evidence type="ECO:0000256" key="2">
    <source>
        <dbReference type="ARBA" id="ARBA00022670"/>
    </source>
</evidence>
<keyword evidence="3" id="KW-0378">Hydrolase</keyword>
<comment type="similarity">
    <text evidence="1">Belongs to the peptidase C48 family.</text>
</comment>
<accession>A0A484MX93</accession>
<dbReference type="GO" id="GO:0008234">
    <property type="term" value="F:cysteine-type peptidase activity"/>
    <property type="evidence" value="ECO:0007669"/>
    <property type="project" value="InterPro"/>
</dbReference>
<organism evidence="5 6">
    <name type="scientific">Cuscuta campestris</name>
    <dbReference type="NCBI Taxonomy" id="132261"/>
    <lineage>
        <taxon>Eukaryota</taxon>
        <taxon>Viridiplantae</taxon>
        <taxon>Streptophyta</taxon>
        <taxon>Embryophyta</taxon>
        <taxon>Tracheophyta</taxon>
        <taxon>Spermatophyta</taxon>
        <taxon>Magnoliopsida</taxon>
        <taxon>eudicotyledons</taxon>
        <taxon>Gunneridae</taxon>
        <taxon>Pentapetalae</taxon>
        <taxon>asterids</taxon>
        <taxon>lamiids</taxon>
        <taxon>Solanales</taxon>
        <taxon>Convolvulaceae</taxon>
        <taxon>Cuscuteae</taxon>
        <taxon>Cuscuta</taxon>
        <taxon>Cuscuta subgen. Grammica</taxon>
        <taxon>Cuscuta sect. Cleistogrammica</taxon>
    </lineage>
</organism>
<feature type="domain" description="Ubiquitin-like protease family profile" evidence="4">
    <location>
        <begin position="7"/>
        <end position="46"/>
    </location>
</feature>
<evidence type="ECO:0000256" key="1">
    <source>
        <dbReference type="ARBA" id="ARBA00005234"/>
    </source>
</evidence>
<keyword evidence="2" id="KW-0645">Protease</keyword>
<evidence type="ECO:0000313" key="6">
    <source>
        <dbReference type="Proteomes" id="UP000595140"/>
    </source>
</evidence>
<keyword evidence="6" id="KW-1185">Reference proteome</keyword>
<dbReference type="EMBL" id="OOIL02004557">
    <property type="protein sequence ID" value="VFQ92424.1"/>
    <property type="molecule type" value="Genomic_DNA"/>
</dbReference>
<evidence type="ECO:0000256" key="3">
    <source>
        <dbReference type="ARBA" id="ARBA00022801"/>
    </source>
</evidence>
<dbReference type="InterPro" id="IPR038765">
    <property type="entry name" value="Papain-like_cys_pep_sf"/>
</dbReference>
<sequence>MNTPMLKKKVSWENMAGIPMQKGSVDCGLFVMRYMKEICQDKEVQFASK</sequence>
<evidence type="ECO:0000259" key="4">
    <source>
        <dbReference type="Pfam" id="PF02902"/>
    </source>
</evidence>
<proteinExistence type="inferred from homology"/>
<dbReference type="Pfam" id="PF02902">
    <property type="entry name" value="Peptidase_C48"/>
    <property type="match status" value="1"/>
</dbReference>